<dbReference type="InterPro" id="IPR052726">
    <property type="entry name" value="Phage_Baseplate_Hub"/>
</dbReference>
<dbReference type="OrthoDB" id="4070623at2"/>
<feature type="compositionally biased region" description="Basic residues" evidence="1">
    <location>
        <begin position="246"/>
        <end position="265"/>
    </location>
</feature>
<evidence type="ECO:0000313" key="4">
    <source>
        <dbReference type="Proteomes" id="UP000215450"/>
    </source>
</evidence>
<name>A0A238TE13_9NEIS</name>
<evidence type="ECO:0000256" key="1">
    <source>
        <dbReference type="SAM" id="MobiDB-lite"/>
    </source>
</evidence>
<dbReference type="EMBL" id="FXUV01000084">
    <property type="protein sequence ID" value="SMQ13581.1"/>
    <property type="molecule type" value="Genomic_DNA"/>
</dbReference>
<dbReference type="Proteomes" id="UP000215450">
    <property type="component" value="Unassembled WGS sequence"/>
</dbReference>
<dbReference type="AlphaFoldDB" id="A0A238TE13"/>
<dbReference type="RefSeq" id="WP_095063494.1">
    <property type="nucleotide sequence ID" value="NZ_FXUV02000086.1"/>
</dbReference>
<sequence length="367" mass="40904">MDALGFLNALSGSKASSLHPVTAPDFLLTYEQKDITADIAPYLLSFTYTDYLGDQSDELQVSFEDVDGRWLRTWYPDQGDSLSLSCGDQFTGLVNWGSFEIAELEYEHSKSGGSIIHLKALSTGITKANRTLQAKAYENTTLAQIVRLIAKRLKLSVTGTVADIKIQRVTQYQERDVEFLTRLAKEYGHSFKIVGKTLVFTSRAELVGQKAVAVIDFADVLRIRLRDLIKGVPQAVEVQTYDQKKKQTRKTTKKGKPRRPNKKRQTTSDTLKIVANKGESPEQTEHRAQAALDNAQDEQNAGSLTVVGNALLVAGQMVELQNFGQFSGRYLVKQARHDCSKRGYTTELEVKMIEYLAENTEKANANA</sequence>
<proteinExistence type="predicted"/>
<dbReference type="Gene3D" id="2.30.110.50">
    <property type="match status" value="1"/>
</dbReference>
<evidence type="ECO:0000313" key="2">
    <source>
        <dbReference type="EMBL" id="SMQ13581.1"/>
    </source>
</evidence>
<dbReference type="Pfam" id="PF05954">
    <property type="entry name" value="Phage_GPD"/>
    <property type="match status" value="1"/>
</dbReference>
<dbReference type="PANTHER" id="PTHR35862:SF1">
    <property type="entry name" value="FELS-2 PROPHAGE PROTEIN"/>
    <property type="match status" value="1"/>
</dbReference>
<reference evidence="3 4" key="2">
    <citation type="submission" date="2017-06" db="EMBL/GenBank/DDBJ databases">
        <authorList>
            <person name="Kim H.J."/>
            <person name="Triplett B.A."/>
        </authorList>
    </citation>
    <scope>NUCLEOTIDE SEQUENCE [LARGE SCALE GENOMIC DNA]</scope>
    <source>
        <strain evidence="3">Kingella_eburonensis</strain>
    </source>
</reference>
<dbReference type="PANTHER" id="PTHR35862">
    <property type="entry name" value="FELS-2 PROPHAGE PROTEIN"/>
    <property type="match status" value="1"/>
</dbReference>
<accession>A0A238TE13</accession>
<evidence type="ECO:0000313" key="3">
    <source>
        <dbReference type="EMBL" id="SNB84290.1"/>
    </source>
</evidence>
<gene>
    <name evidence="2" type="ORF">KEBURONENSIS_02119</name>
    <name evidence="3" type="ORF">KEBURONENSIS_02127</name>
</gene>
<protein>
    <submittedName>
        <fullName evidence="3">Phage late control gene D protein (GPD)</fullName>
    </submittedName>
</protein>
<feature type="compositionally biased region" description="Basic and acidic residues" evidence="1">
    <location>
        <begin position="279"/>
        <end position="288"/>
    </location>
</feature>
<feature type="region of interest" description="Disordered" evidence="1">
    <location>
        <begin position="240"/>
        <end position="290"/>
    </location>
</feature>
<organism evidence="3 4">
    <name type="scientific">Kingella negevensis</name>
    <dbReference type="NCBI Taxonomy" id="1522312"/>
    <lineage>
        <taxon>Bacteria</taxon>
        <taxon>Pseudomonadati</taxon>
        <taxon>Pseudomonadota</taxon>
        <taxon>Betaproteobacteria</taxon>
        <taxon>Neisseriales</taxon>
        <taxon>Neisseriaceae</taxon>
        <taxon>Kingella</taxon>
    </lineage>
</organism>
<dbReference type="Gene3D" id="3.55.50.10">
    <property type="entry name" value="Baseplate protein-like domains"/>
    <property type="match status" value="1"/>
</dbReference>
<dbReference type="EMBL" id="FXUV02000086">
    <property type="protein sequence ID" value="SNB84290.1"/>
    <property type="molecule type" value="Genomic_DNA"/>
</dbReference>
<dbReference type="Gene3D" id="4.10.220.110">
    <property type="match status" value="1"/>
</dbReference>
<keyword evidence="4" id="KW-1185">Reference proteome</keyword>
<dbReference type="SUPFAM" id="SSF69279">
    <property type="entry name" value="Phage tail proteins"/>
    <property type="match status" value="1"/>
</dbReference>
<reference evidence="2" key="1">
    <citation type="submission" date="2017-05" db="EMBL/GenBank/DDBJ databases">
        <authorList>
            <person name="Song R."/>
            <person name="Chenine A.L."/>
            <person name="Ruprecht R.M."/>
        </authorList>
    </citation>
    <scope>NUCLEOTIDE SEQUENCE</scope>
    <source>
        <strain evidence="2">Kingella_eburonensis</strain>
    </source>
</reference>